<proteinExistence type="predicted"/>
<dbReference type="PANTHER" id="PTHR43777">
    <property type="entry name" value="MOLYBDENUM COFACTOR CYTIDYLYLTRANSFERASE"/>
    <property type="match status" value="1"/>
</dbReference>
<evidence type="ECO:0000313" key="3">
    <source>
        <dbReference type="EMBL" id="QBH96357.1"/>
    </source>
</evidence>
<organism evidence="3 4">
    <name type="scientific">Limnobaculum zhutongyuii</name>
    <dbReference type="NCBI Taxonomy" id="2498113"/>
    <lineage>
        <taxon>Bacteria</taxon>
        <taxon>Pseudomonadati</taxon>
        <taxon>Pseudomonadota</taxon>
        <taxon>Gammaproteobacteria</taxon>
        <taxon>Enterobacterales</taxon>
        <taxon>Budviciaceae</taxon>
        <taxon>Limnobaculum</taxon>
    </lineage>
</organism>
<name>A0A411WJK9_9GAMM</name>
<dbReference type="OrthoDB" id="5298023at2"/>
<accession>A0A411WJK9</accession>
<dbReference type="Proteomes" id="UP000293154">
    <property type="component" value="Chromosome"/>
</dbReference>
<dbReference type="AlphaFoldDB" id="A0A411WJK9"/>
<reference evidence="3 4" key="1">
    <citation type="submission" date="2019-03" db="EMBL/GenBank/DDBJ databases">
        <title>Pragia sp. nov. isolated from the gut tract of Carduelis flavirostris.</title>
        <authorList>
            <person name="Ge Y."/>
        </authorList>
    </citation>
    <scope>NUCLEOTIDE SEQUENCE [LARGE SCALE GENOMIC DNA]</scope>
    <source>
        <strain evidence="3 4">CF-458</strain>
    </source>
</reference>
<protein>
    <recommendedName>
        <fullName evidence="2">MobA-like NTP transferase domain-containing protein</fullName>
    </recommendedName>
</protein>
<dbReference type="InterPro" id="IPR029044">
    <property type="entry name" value="Nucleotide-diphossugar_trans"/>
</dbReference>
<dbReference type="KEGG" id="prag:EKN56_08065"/>
<dbReference type="SUPFAM" id="SSF53448">
    <property type="entry name" value="Nucleotide-diphospho-sugar transferases"/>
    <property type="match status" value="1"/>
</dbReference>
<keyword evidence="4" id="KW-1185">Reference proteome</keyword>
<dbReference type="GO" id="GO:0016779">
    <property type="term" value="F:nucleotidyltransferase activity"/>
    <property type="evidence" value="ECO:0007669"/>
    <property type="project" value="UniProtKB-ARBA"/>
</dbReference>
<keyword evidence="1" id="KW-0460">Magnesium</keyword>
<sequence length="184" mass="20235">MPGILLIAAGKGERYRAAGGQGEKLMAPIYSHQGRPLFCVVLETAIASQLPIHIVTRPDNIAIIQLAADYNLTVTVLNSNSMGESIAAGVKATYDWDSWLIQPADMPEITVSDYHRIAQALQQHTQVRLSWQNQPGHPVGFSRQWREALCRLCDENGAKSVIAPSLLMLNAHPGVIIDRDFPEK</sequence>
<dbReference type="EMBL" id="CP034752">
    <property type="protein sequence ID" value="QBH96357.1"/>
    <property type="molecule type" value="Genomic_DNA"/>
</dbReference>
<gene>
    <name evidence="3" type="ORF">EKN56_08065</name>
</gene>
<dbReference type="RefSeq" id="WP_130591305.1">
    <property type="nucleotide sequence ID" value="NZ_CP034752.1"/>
</dbReference>
<evidence type="ECO:0000259" key="2">
    <source>
        <dbReference type="Pfam" id="PF12804"/>
    </source>
</evidence>
<feature type="domain" description="MobA-like NTP transferase" evidence="2">
    <location>
        <begin position="5"/>
        <end position="163"/>
    </location>
</feature>
<dbReference type="InterPro" id="IPR025877">
    <property type="entry name" value="MobA-like_NTP_Trfase"/>
</dbReference>
<evidence type="ECO:0000313" key="4">
    <source>
        <dbReference type="Proteomes" id="UP000293154"/>
    </source>
</evidence>
<dbReference type="Pfam" id="PF12804">
    <property type="entry name" value="NTP_transf_3"/>
    <property type="match status" value="1"/>
</dbReference>
<dbReference type="Gene3D" id="3.90.550.10">
    <property type="entry name" value="Spore Coat Polysaccharide Biosynthesis Protein SpsA, Chain A"/>
    <property type="match status" value="1"/>
</dbReference>
<dbReference type="PANTHER" id="PTHR43777:SF1">
    <property type="entry name" value="MOLYBDENUM COFACTOR CYTIDYLYLTRANSFERASE"/>
    <property type="match status" value="1"/>
</dbReference>
<evidence type="ECO:0000256" key="1">
    <source>
        <dbReference type="ARBA" id="ARBA00022842"/>
    </source>
</evidence>